<evidence type="ECO:0000256" key="2">
    <source>
        <dbReference type="SAM" id="SignalP"/>
    </source>
</evidence>
<proteinExistence type="predicted"/>
<name>A0ABQ2VV19_9ACTN</name>
<reference evidence="4" key="1">
    <citation type="journal article" date="2019" name="Int. J. Syst. Evol. Microbiol.">
        <title>The Global Catalogue of Microorganisms (GCM) 10K type strain sequencing project: providing services to taxonomists for standard genome sequencing and annotation.</title>
        <authorList>
            <consortium name="The Broad Institute Genomics Platform"/>
            <consortium name="The Broad Institute Genome Sequencing Center for Infectious Disease"/>
            <person name="Wu L."/>
            <person name="Ma J."/>
        </authorList>
    </citation>
    <scope>NUCLEOTIDE SEQUENCE [LARGE SCALE GENOMIC DNA]</scope>
    <source>
        <strain evidence="4">JCM 4376</strain>
    </source>
</reference>
<feature type="region of interest" description="Disordered" evidence="1">
    <location>
        <begin position="172"/>
        <end position="213"/>
    </location>
</feature>
<protein>
    <recommendedName>
        <fullName evidence="5">Secreted protein</fullName>
    </recommendedName>
</protein>
<evidence type="ECO:0000313" key="4">
    <source>
        <dbReference type="Proteomes" id="UP000660675"/>
    </source>
</evidence>
<sequence>MRMRASHRRIVVSVLATALLSAGTAASADSANQPSTAPDSGQLSLLAERYLQQRADALTTNPARLRSADVLSAATGPMRAELQRDLAALARKGNVYKKADGGYTYAEVDVTVLDTTTNGDTTTSHITEYGRLHLPFTAAEVADGAPEYEEYSVPHTLTFTRNTSGAWLLAKDKAEVDGGPAPSTQIADPADAPAPDSENEGDKGTASATTELL</sequence>
<organism evidence="3 4">
    <name type="scientific">Streptomyces gelaticus</name>
    <dbReference type="NCBI Taxonomy" id="285446"/>
    <lineage>
        <taxon>Bacteria</taxon>
        <taxon>Bacillati</taxon>
        <taxon>Actinomycetota</taxon>
        <taxon>Actinomycetes</taxon>
        <taxon>Kitasatosporales</taxon>
        <taxon>Streptomycetaceae</taxon>
        <taxon>Streptomyces</taxon>
    </lineage>
</organism>
<feature type="signal peptide" evidence="2">
    <location>
        <begin position="1"/>
        <end position="27"/>
    </location>
</feature>
<feature type="chain" id="PRO_5045873543" description="Secreted protein" evidence="2">
    <location>
        <begin position="28"/>
        <end position="213"/>
    </location>
</feature>
<keyword evidence="2" id="KW-0732">Signal</keyword>
<evidence type="ECO:0000256" key="1">
    <source>
        <dbReference type="SAM" id="MobiDB-lite"/>
    </source>
</evidence>
<dbReference type="EMBL" id="BMTF01000005">
    <property type="protein sequence ID" value="GGV80719.1"/>
    <property type="molecule type" value="Genomic_DNA"/>
</dbReference>
<evidence type="ECO:0008006" key="5">
    <source>
        <dbReference type="Google" id="ProtNLM"/>
    </source>
</evidence>
<gene>
    <name evidence="3" type="ORF">GCM10015535_19360</name>
</gene>
<dbReference type="Proteomes" id="UP000660675">
    <property type="component" value="Unassembled WGS sequence"/>
</dbReference>
<comment type="caution">
    <text evidence="3">The sequence shown here is derived from an EMBL/GenBank/DDBJ whole genome shotgun (WGS) entry which is preliminary data.</text>
</comment>
<keyword evidence="4" id="KW-1185">Reference proteome</keyword>
<accession>A0ABQ2VV19</accession>
<feature type="compositionally biased region" description="Low complexity" evidence="1">
    <location>
        <begin position="187"/>
        <end position="196"/>
    </location>
</feature>
<evidence type="ECO:0000313" key="3">
    <source>
        <dbReference type="EMBL" id="GGV80719.1"/>
    </source>
</evidence>